<sequence>MAQAAQPSDRRARLDPETIIDAVLKIAGQDPGERLTFRRLGEELGVDATAVYRHFRNRDAIIRAALDRLFALSVERTLAAGRQHGWRARLEAYLDELLRVFMQYPSLGSESFATDTYGPGELKAIEFVLQCLTDAKLPEERVVHYYAALESYTLALGAGIALEIQRLPDSQGHDPWLNPRVFSHLSGHPLLEKHHRALQGLDSLSTFQAGLAAILDSAERESDLSAT</sequence>
<dbReference type="InterPro" id="IPR004111">
    <property type="entry name" value="Repressor_TetR_C"/>
</dbReference>
<evidence type="ECO:0000313" key="7">
    <source>
        <dbReference type="Proteomes" id="UP000182652"/>
    </source>
</evidence>
<keyword evidence="7" id="KW-1185">Reference proteome</keyword>
<name>A0A1H4JK52_9MICC</name>
<keyword evidence="2 4" id="KW-0238">DNA-binding</keyword>
<dbReference type="InterPro" id="IPR036271">
    <property type="entry name" value="Tet_transcr_reg_TetR-rel_C_sf"/>
</dbReference>
<dbReference type="PROSITE" id="PS50977">
    <property type="entry name" value="HTH_TETR_2"/>
    <property type="match status" value="1"/>
</dbReference>
<dbReference type="AlphaFoldDB" id="A0A1H4JK52"/>
<reference evidence="6 7" key="1">
    <citation type="submission" date="2016-10" db="EMBL/GenBank/DDBJ databases">
        <authorList>
            <person name="de Groot N.N."/>
        </authorList>
    </citation>
    <scope>NUCLEOTIDE SEQUENCE [LARGE SCALE GENOMIC DNA]</scope>
    <source>
        <strain evidence="6 7">DSM 10495</strain>
    </source>
</reference>
<dbReference type="SUPFAM" id="SSF48498">
    <property type="entry name" value="Tetracyclin repressor-like, C-terminal domain"/>
    <property type="match status" value="1"/>
</dbReference>
<dbReference type="Proteomes" id="UP000182652">
    <property type="component" value="Unassembled WGS sequence"/>
</dbReference>
<feature type="DNA-binding region" description="H-T-H motif" evidence="4">
    <location>
        <begin position="36"/>
        <end position="55"/>
    </location>
</feature>
<evidence type="ECO:0000259" key="5">
    <source>
        <dbReference type="PROSITE" id="PS50977"/>
    </source>
</evidence>
<evidence type="ECO:0000256" key="2">
    <source>
        <dbReference type="ARBA" id="ARBA00023125"/>
    </source>
</evidence>
<feature type="domain" description="HTH tetR-type" evidence="5">
    <location>
        <begin position="13"/>
        <end position="73"/>
    </location>
</feature>
<dbReference type="Gene3D" id="1.10.357.10">
    <property type="entry name" value="Tetracycline Repressor, domain 2"/>
    <property type="match status" value="1"/>
</dbReference>
<dbReference type="STRING" id="156980.SAMN04489745_0235"/>
<protein>
    <submittedName>
        <fullName evidence="6">Regulatory protein, tetR family</fullName>
    </submittedName>
</protein>
<dbReference type="OrthoDB" id="3519192at2"/>
<evidence type="ECO:0000256" key="3">
    <source>
        <dbReference type="ARBA" id="ARBA00023163"/>
    </source>
</evidence>
<dbReference type="InterPro" id="IPR001647">
    <property type="entry name" value="HTH_TetR"/>
</dbReference>
<dbReference type="GO" id="GO:0003677">
    <property type="term" value="F:DNA binding"/>
    <property type="evidence" value="ECO:0007669"/>
    <property type="project" value="UniProtKB-UniRule"/>
</dbReference>
<dbReference type="Gene3D" id="1.10.10.60">
    <property type="entry name" value="Homeodomain-like"/>
    <property type="match status" value="1"/>
</dbReference>
<evidence type="ECO:0000313" key="6">
    <source>
        <dbReference type="EMBL" id="SEB46700.1"/>
    </source>
</evidence>
<evidence type="ECO:0000256" key="1">
    <source>
        <dbReference type="ARBA" id="ARBA00023015"/>
    </source>
</evidence>
<evidence type="ECO:0000256" key="4">
    <source>
        <dbReference type="PROSITE-ProRule" id="PRU00335"/>
    </source>
</evidence>
<proteinExistence type="predicted"/>
<dbReference type="Pfam" id="PF02909">
    <property type="entry name" value="TetR_C_1"/>
    <property type="match status" value="1"/>
</dbReference>
<dbReference type="InterPro" id="IPR009057">
    <property type="entry name" value="Homeodomain-like_sf"/>
</dbReference>
<dbReference type="SUPFAM" id="SSF46689">
    <property type="entry name" value="Homeodomain-like"/>
    <property type="match status" value="1"/>
</dbReference>
<dbReference type="EMBL" id="FNSN01000003">
    <property type="protein sequence ID" value="SEB46700.1"/>
    <property type="molecule type" value="Genomic_DNA"/>
</dbReference>
<gene>
    <name evidence="6" type="ORF">SAMN04489745_0235</name>
</gene>
<dbReference type="GO" id="GO:0045892">
    <property type="term" value="P:negative regulation of DNA-templated transcription"/>
    <property type="evidence" value="ECO:0007669"/>
    <property type="project" value="InterPro"/>
</dbReference>
<keyword evidence="3" id="KW-0804">Transcription</keyword>
<dbReference type="Pfam" id="PF00440">
    <property type="entry name" value="TetR_N"/>
    <property type="match status" value="1"/>
</dbReference>
<keyword evidence="1" id="KW-0805">Transcription regulation</keyword>
<organism evidence="6 7">
    <name type="scientific">Arthrobacter woluwensis</name>
    <dbReference type="NCBI Taxonomy" id="156980"/>
    <lineage>
        <taxon>Bacteria</taxon>
        <taxon>Bacillati</taxon>
        <taxon>Actinomycetota</taxon>
        <taxon>Actinomycetes</taxon>
        <taxon>Micrococcales</taxon>
        <taxon>Micrococcaceae</taxon>
        <taxon>Arthrobacter</taxon>
    </lineage>
</organism>
<dbReference type="RefSeq" id="WP_066216638.1">
    <property type="nucleotide sequence ID" value="NZ_FNSN01000003.1"/>
</dbReference>
<accession>A0A1H4JK52</accession>